<feature type="region of interest" description="Disordered" evidence="1">
    <location>
        <begin position="197"/>
        <end position="221"/>
    </location>
</feature>
<gene>
    <name evidence="3" type="primary">LOC118906854</name>
</gene>
<accession>A0A8B8Z6V3</accession>
<dbReference type="Proteomes" id="UP000694857">
    <property type="component" value="Chromosome 14"/>
</dbReference>
<name>A0A8B8Z6V3_BALMU</name>
<feature type="compositionally biased region" description="Pro residues" evidence="1">
    <location>
        <begin position="209"/>
        <end position="221"/>
    </location>
</feature>
<organism evidence="2 3">
    <name type="scientific">Balaenoptera musculus</name>
    <name type="common">Blue whale</name>
    <dbReference type="NCBI Taxonomy" id="9771"/>
    <lineage>
        <taxon>Eukaryota</taxon>
        <taxon>Metazoa</taxon>
        <taxon>Chordata</taxon>
        <taxon>Craniata</taxon>
        <taxon>Vertebrata</taxon>
        <taxon>Euteleostomi</taxon>
        <taxon>Mammalia</taxon>
        <taxon>Eutheria</taxon>
        <taxon>Laurasiatheria</taxon>
        <taxon>Artiodactyla</taxon>
        <taxon>Whippomorpha</taxon>
        <taxon>Cetacea</taxon>
        <taxon>Mysticeti</taxon>
        <taxon>Balaenopteridae</taxon>
        <taxon>Balaenoptera</taxon>
    </lineage>
</organism>
<keyword evidence="2" id="KW-1185">Reference proteome</keyword>
<dbReference type="AlphaFoldDB" id="A0A8B8Z6V3"/>
<evidence type="ECO:0000256" key="1">
    <source>
        <dbReference type="SAM" id="MobiDB-lite"/>
    </source>
</evidence>
<feature type="compositionally biased region" description="Polar residues" evidence="1">
    <location>
        <begin position="73"/>
        <end position="85"/>
    </location>
</feature>
<evidence type="ECO:0000313" key="3">
    <source>
        <dbReference type="RefSeq" id="XP_036730572.1"/>
    </source>
</evidence>
<dbReference type="GeneID" id="118906854"/>
<proteinExistence type="predicted"/>
<dbReference type="RefSeq" id="XP_036730572.1">
    <property type="nucleotide sequence ID" value="XM_036874677.1"/>
</dbReference>
<feature type="region of interest" description="Disordered" evidence="1">
    <location>
        <begin position="1"/>
        <end position="89"/>
    </location>
</feature>
<reference evidence="3" key="1">
    <citation type="submission" date="2025-08" db="UniProtKB">
        <authorList>
            <consortium name="RefSeq"/>
        </authorList>
    </citation>
    <scope>IDENTIFICATION</scope>
    <source>
        <tissue evidence="3">Epidermis and Blubber</tissue>
    </source>
</reference>
<evidence type="ECO:0000313" key="2">
    <source>
        <dbReference type="Proteomes" id="UP000694857"/>
    </source>
</evidence>
<protein>
    <submittedName>
        <fullName evidence="3">Uncharacterized protein LOC118906854</fullName>
    </submittedName>
</protein>
<sequence>MELQTSLRGSREGKGTRARLPQASGPVLVSGQMGATSNLGGGPTPAALPPASSSDFRMGGSPHTMRTPGAGEWNQNDAGEQSKSGSALHRVQVVAAETRRDRALLTSSEDLGYVTTGSSANDMAAQEGEAGMPQTPSAWTTSIQGVEESSRTYSTAGHRQRVASTLPLGQGKVGIIVLTLQMWKLRPREVKYLAQLQSRGQEPGSRPTLPSPFFPCPPLTF</sequence>
<dbReference type="KEGG" id="bmus:118906854"/>